<dbReference type="AlphaFoldDB" id="A0A9Q0Q104"/>
<protein>
    <submittedName>
        <fullName evidence="1">Uncharacterized protein</fullName>
    </submittedName>
</protein>
<sequence length="154" mass="17023">MFSLFLEQGNSWPQILSLREIRSPEISESSLYGSCVPLSGAKPLISLDRGGILGLSIRRKLLLWAYTLLHGRDANISIVVNHCEEKGWKLTSFSMMFCLAGQRLFIHYTCGIVVIYVEANKHDRAGTQLSSIVWVPAPLKVVASISSSEGDSIQ</sequence>
<gene>
    <name evidence="1" type="ORF">OIU79_011576</name>
</gene>
<dbReference type="Proteomes" id="UP001151532">
    <property type="component" value="Chromosome 6"/>
</dbReference>
<dbReference type="EMBL" id="JAPFFK010000017">
    <property type="protein sequence ID" value="KAJ6698067.1"/>
    <property type="molecule type" value="Genomic_DNA"/>
</dbReference>
<keyword evidence="2" id="KW-1185">Reference proteome</keyword>
<accession>A0A9Q0Q104</accession>
<reference evidence="1" key="2">
    <citation type="journal article" date="2023" name="Int. J. Mol. Sci.">
        <title>De Novo Assembly and Annotation of 11 Diverse Shrub Willow (Salix) Genomes Reveals Novel Gene Organization in Sex-Linked Regions.</title>
        <authorList>
            <person name="Hyden B."/>
            <person name="Feng K."/>
            <person name="Yates T.B."/>
            <person name="Jawdy S."/>
            <person name="Cereghino C."/>
            <person name="Smart L.B."/>
            <person name="Muchero W."/>
        </authorList>
    </citation>
    <scope>NUCLEOTIDE SEQUENCE</scope>
    <source>
        <tissue evidence="1">Shoot tip</tissue>
    </source>
</reference>
<organism evidence="1 2">
    <name type="scientific">Salix purpurea</name>
    <name type="common">Purple osier willow</name>
    <dbReference type="NCBI Taxonomy" id="77065"/>
    <lineage>
        <taxon>Eukaryota</taxon>
        <taxon>Viridiplantae</taxon>
        <taxon>Streptophyta</taxon>
        <taxon>Embryophyta</taxon>
        <taxon>Tracheophyta</taxon>
        <taxon>Spermatophyta</taxon>
        <taxon>Magnoliopsida</taxon>
        <taxon>eudicotyledons</taxon>
        <taxon>Gunneridae</taxon>
        <taxon>Pentapetalae</taxon>
        <taxon>rosids</taxon>
        <taxon>fabids</taxon>
        <taxon>Malpighiales</taxon>
        <taxon>Salicaceae</taxon>
        <taxon>Saliceae</taxon>
        <taxon>Salix</taxon>
    </lineage>
</organism>
<reference evidence="1" key="1">
    <citation type="submission" date="2022-11" db="EMBL/GenBank/DDBJ databases">
        <authorList>
            <person name="Hyden B.L."/>
            <person name="Feng K."/>
            <person name="Yates T."/>
            <person name="Jawdy S."/>
            <person name="Smart L.B."/>
            <person name="Muchero W."/>
        </authorList>
    </citation>
    <scope>NUCLEOTIDE SEQUENCE</scope>
    <source>
        <tissue evidence="1">Shoot tip</tissue>
    </source>
</reference>
<evidence type="ECO:0000313" key="1">
    <source>
        <dbReference type="EMBL" id="KAJ6698067.1"/>
    </source>
</evidence>
<name>A0A9Q0Q104_SALPP</name>
<proteinExistence type="predicted"/>
<evidence type="ECO:0000313" key="2">
    <source>
        <dbReference type="Proteomes" id="UP001151532"/>
    </source>
</evidence>
<comment type="caution">
    <text evidence="1">The sequence shown here is derived from an EMBL/GenBank/DDBJ whole genome shotgun (WGS) entry which is preliminary data.</text>
</comment>